<evidence type="ECO:0000313" key="3">
    <source>
        <dbReference type="Proteomes" id="UP000734854"/>
    </source>
</evidence>
<reference evidence="2 3" key="1">
    <citation type="submission" date="2020-08" db="EMBL/GenBank/DDBJ databases">
        <title>Plant Genome Project.</title>
        <authorList>
            <person name="Zhang R.-G."/>
        </authorList>
    </citation>
    <scope>NUCLEOTIDE SEQUENCE [LARGE SCALE GENOMIC DNA]</scope>
    <source>
        <tissue evidence="2">Rhizome</tissue>
    </source>
</reference>
<dbReference type="PANTHER" id="PTHR35710:SF1">
    <property type="entry name" value="OBP3-RESPONSIVE PROTEIN 4 (ORG4)"/>
    <property type="match status" value="1"/>
</dbReference>
<accession>A0A8J5H109</accession>
<dbReference type="PANTHER" id="PTHR35710">
    <property type="entry name" value="OBP3-RESPONSIVE PROTEIN 4 (ORG4)"/>
    <property type="match status" value="1"/>
</dbReference>
<dbReference type="EMBL" id="JACMSC010000006">
    <property type="protein sequence ID" value="KAG6517723.1"/>
    <property type="molecule type" value="Genomic_DNA"/>
</dbReference>
<name>A0A8J5H109_ZINOF</name>
<dbReference type="Proteomes" id="UP000734854">
    <property type="component" value="Unassembled WGS sequence"/>
</dbReference>
<proteinExistence type="predicted"/>
<dbReference type="Pfam" id="PF25003">
    <property type="entry name" value="DUF7781"/>
    <property type="match status" value="1"/>
</dbReference>
<feature type="domain" description="DUF7781" evidence="1">
    <location>
        <begin position="190"/>
        <end position="359"/>
    </location>
</feature>
<sequence>MTAPPIAARTTPPETMLSRKFFSEGENPGCAASATSGRATTRAAAATARAFSFHEARTTATAAPALRGRTAATALVGPKKAAEEESLTGAREGEEGMSMVSAVAMGKWAGGVARRWSGRDKKSDEAEESSREVGNRYATVSKFVSDVAAFGWFECEGCLISAILAFPMAAAASDSGEDGDLQEIHEPDFLGELFNINLVPSDLFLKFRKQTEGFRVGLNFKFCNVPTNEYQAVVVLKPMASNKRWKFVYEPLHGDIQLLSKKIPLTKYLNIQIGICHSFHSNATGWKWNLSTCLGGDGVSHIRNKSSLGLCRGVDLRIGWRADYIPPEIEGELSTAESVLNMKHGHLHASIDRFEAIFTSTN</sequence>
<dbReference type="InterPro" id="IPR056683">
    <property type="entry name" value="DUF7781"/>
</dbReference>
<organism evidence="2 3">
    <name type="scientific">Zingiber officinale</name>
    <name type="common">Ginger</name>
    <name type="synonym">Amomum zingiber</name>
    <dbReference type="NCBI Taxonomy" id="94328"/>
    <lineage>
        <taxon>Eukaryota</taxon>
        <taxon>Viridiplantae</taxon>
        <taxon>Streptophyta</taxon>
        <taxon>Embryophyta</taxon>
        <taxon>Tracheophyta</taxon>
        <taxon>Spermatophyta</taxon>
        <taxon>Magnoliopsida</taxon>
        <taxon>Liliopsida</taxon>
        <taxon>Zingiberales</taxon>
        <taxon>Zingiberaceae</taxon>
        <taxon>Zingiber</taxon>
    </lineage>
</organism>
<protein>
    <recommendedName>
        <fullName evidence="1">DUF7781 domain-containing protein</fullName>
    </recommendedName>
</protein>
<evidence type="ECO:0000259" key="1">
    <source>
        <dbReference type="Pfam" id="PF25003"/>
    </source>
</evidence>
<dbReference type="AlphaFoldDB" id="A0A8J5H109"/>
<evidence type="ECO:0000313" key="2">
    <source>
        <dbReference type="EMBL" id="KAG6517723.1"/>
    </source>
</evidence>
<gene>
    <name evidence="2" type="ORF">ZIOFF_021121</name>
</gene>
<comment type="caution">
    <text evidence="2">The sequence shown here is derived from an EMBL/GenBank/DDBJ whole genome shotgun (WGS) entry which is preliminary data.</text>
</comment>
<keyword evidence="3" id="KW-1185">Reference proteome</keyword>